<dbReference type="InterPro" id="IPR011993">
    <property type="entry name" value="PH-like_dom_sf"/>
</dbReference>
<dbReference type="AlphaFoldDB" id="A0A0L0FFV1"/>
<dbReference type="Proteomes" id="UP000054560">
    <property type="component" value="Unassembled WGS sequence"/>
</dbReference>
<sequence length="145" mass="16462">LTSNNDSEHMVAMISMKATLQQLEVEEELQIPEHGWITMRVADASLWSTLYAVVNGSVVDFYYDDINLPNKPKKKLSLDISTYIAAIEIEKSTCIKNGFKLLPRPDCNSEVEGCAGPLEFRAESKREKMEWQLCFQEILKNCNDG</sequence>
<dbReference type="SMART" id="SM00233">
    <property type="entry name" value="PH"/>
    <property type="match status" value="1"/>
</dbReference>
<dbReference type="RefSeq" id="XP_014149554.1">
    <property type="nucleotide sequence ID" value="XM_014294079.1"/>
</dbReference>
<evidence type="ECO:0000313" key="2">
    <source>
        <dbReference type="EMBL" id="KNC75652.1"/>
    </source>
</evidence>
<evidence type="ECO:0000259" key="1">
    <source>
        <dbReference type="PROSITE" id="PS50003"/>
    </source>
</evidence>
<feature type="non-terminal residue" evidence="2">
    <location>
        <position position="1"/>
    </location>
</feature>
<dbReference type="SUPFAM" id="SSF50729">
    <property type="entry name" value="PH domain-like"/>
    <property type="match status" value="1"/>
</dbReference>
<dbReference type="EMBL" id="KQ243497">
    <property type="protein sequence ID" value="KNC75652.1"/>
    <property type="molecule type" value="Genomic_DNA"/>
</dbReference>
<feature type="domain" description="PH" evidence="1">
    <location>
        <begin position="30"/>
        <end position="140"/>
    </location>
</feature>
<dbReference type="GeneID" id="25912331"/>
<dbReference type="PROSITE" id="PS50003">
    <property type="entry name" value="PH_DOMAIN"/>
    <property type="match status" value="1"/>
</dbReference>
<keyword evidence="3" id="KW-1185">Reference proteome</keyword>
<name>A0A0L0FFV1_9EUKA</name>
<gene>
    <name evidence="2" type="ORF">SARC_11827</name>
</gene>
<reference evidence="2 3" key="1">
    <citation type="submission" date="2011-02" db="EMBL/GenBank/DDBJ databases">
        <title>The Genome Sequence of Sphaeroforma arctica JP610.</title>
        <authorList>
            <consortium name="The Broad Institute Genome Sequencing Platform"/>
            <person name="Russ C."/>
            <person name="Cuomo C."/>
            <person name="Young S.K."/>
            <person name="Zeng Q."/>
            <person name="Gargeya S."/>
            <person name="Alvarado L."/>
            <person name="Berlin A."/>
            <person name="Chapman S.B."/>
            <person name="Chen Z."/>
            <person name="Freedman E."/>
            <person name="Gellesch M."/>
            <person name="Goldberg J."/>
            <person name="Griggs A."/>
            <person name="Gujja S."/>
            <person name="Heilman E."/>
            <person name="Heiman D."/>
            <person name="Howarth C."/>
            <person name="Mehta T."/>
            <person name="Neiman D."/>
            <person name="Pearson M."/>
            <person name="Roberts A."/>
            <person name="Saif S."/>
            <person name="Shea T."/>
            <person name="Shenoy N."/>
            <person name="Sisk P."/>
            <person name="Stolte C."/>
            <person name="Sykes S."/>
            <person name="White J."/>
            <person name="Yandava C."/>
            <person name="Burger G."/>
            <person name="Gray M.W."/>
            <person name="Holland P.W.H."/>
            <person name="King N."/>
            <person name="Lang F.B.F."/>
            <person name="Roger A.J."/>
            <person name="Ruiz-Trillo I."/>
            <person name="Haas B."/>
            <person name="Nusbaum C."/>
            <person name="Birren B."/>
        </authorList>
    </citation>
    <scope>NUCLEOTIDE SEQUENCE [LARGE SCALE GENOMIC DNA]</scope>
    <source>
        <strain evidence="2 3">JP610</strain>
    </source>
</reference>
<dbReference type="CDD" id="cd00821">
    <property type="entry name" value="PH"/>
    <property type="match status" value="1"/>
</dbReference>
<dbReference type="Gene3D" id="2.30.29.30">
    <property type="entry name" value="Pleckstrin-homology domain (PH domain)/Phosphotyrosine-binding domain (PTB)"/>
    <property type="match status" value="1"/>
</dbReference>
<proteinExistence type="predicted"/>
<protein>
    <recommendedName>
        <fullName evidence="1">PH domain-containing protein</fullName>
    </recommendedName>
</protein>
<organism evidence="2 3">
    <name type="scientific">Sphaeroforma arctica JP610</name>
    <dbReference type="NCBI Taxonomy" id="667725"/>
    <lineage>
        <taxon>Eukaryota</taxon>
        <taxon>Ichthyosporea</taxon>
        <taxon>Ichthyophonida</taxon>
        <taxon>Sphaeroforma</taxon>
    </lineage>
</organism>
<dbReference type="InterPro" id="IPR001849">
    <property type="entry name" value="PH_domain"/>
</dbReference>
<evidence type="ECO:0000313" key="3">
    <source>
        <dbReference type="Proteomes" id="UP000054560"/>
    </source>
</evidence>
<accession>A0A0L0FFV1</accession>